<dbReference type="AlphaFoldDB" id="A0A1I1NRA1"/>
<evidence type="ECO:0008006" key="3">
    <source>
        <dbReference type="Google" id="ProtNLM"/>
    </source>
</evidence>
<proteinExistence type="predicted"/>
<reference evidence="1 2" key="1">
    <citation type="submission" date="2016-10" db="EMBL/GenBank/DDBJ databases">
        <authorList>
            <person name="de Groot N.N."/>
        </authorList>
    </citation>
    <scope>NUCLEOTIDE SEQUENCE [LARGE SCALE GENOMIC DNA]</scope>
    <source>
        <strain evidence="1 2">DSM 6793</strain>
    </source>
</reference>
<protein>
    <recommendedName>
        <fullName evidence="3">DUF4276 family protein</fullName>
    </recommendedName>
</protein>
<dbReference type="EMBL" id="FOLE01000018">
    <property type="protein sequence ID" value="SFD00057.1"/>
    <property type="molecule type" value="Genomic_DNA"/>
</dbReference>
<evidence type="ECO:0000313" key="1">
    <source>
        <dbReference type="EMBL" id="SFD00057.1"/>
    </source>
</evidence>
<organism evidence="1 2">
    <name type="scientific">Flexibacter flexilis DSM 6793</name>
    <dbReference type="NCBI Taxonomy" id="927664"/>
    <lineage>
        <taxon>Bacteria</taxon>
        <taxon>Pseudomonadati</taxon>
        <taxon>Bacteroidota</taxon>
        <taxon>Cytophagia</taxon>
        <taxon>Cytophagales</taxon>
        <taxon>Flexibacteraceae</taxon>
        <taxon>Flexibacter</taxon>
    </lineage>
</organism>
<dbReference type="RefSeq" id="WP_091516835.1">
    <property type="nucleotide sequence ID" value="NZ_FOLE01000018.1"/>
</dbReference>
<name>A0A1I1NRA1_9BACT</name>
<dbReference type="Proteomes" id="UP000199514">
    <property type="component" value="Unassembled WGS sequence"/>
</dbReference>
<gene>
    <name evidence="1" type="ORF">SAMN05421780_11819</name>
</gene>
<evidence type="ECO:0000313" key="2">
    <source>
        <dbReference type="Proteomes" id="UP000199514"/>
    </source>
</evidence>
<accession>A0A1I1NRA1</accession>
<keyword evidence="2" id="KW-1185">Reference proteome</keyword>
<dbReference type="STRING" id="927664.SAMN05421780_11819"/>
<sequence length="212" mass="24069">MGELKCVLLSDGSSDKVLLSVIKWVLDNHFPKQSFDCEYADFSFLRNPPNNGDVSNRIQKAKLLYNFDVVFYHRDAEDRDAGVLAQRTQEIQHQTPPEYQNCLVCVVPIKMMEAWLLIDEEAIKCAAGNRNYKDKLNLPSVQRLESIPNPKEVLHELLKTVKGPKGKLNVHEAVHLVADYIEDFSPLKNLAAFQAFEKATIECVEAILANKK</sequence>
<dbReference type="OrthoDB" id="7596770at2"/>